<evidence type="ECO:0000313" key="2">
    <source>
        <dbReference type="EMBL" id="KAF0545006.1"/>
    </source>
</evidence>
<proteinExistence type="predicted"/>
<sequence>MNSKCTTDLIKDRIQLFSSYFLELNKLQNELKKYIICEKHHNQIIAKDNYLNYLKSKLSDYSRKRNRNFQNLSDNNNPILNEDQVKSKVDIGIQVNIDNNYNLIVQIDALTSSLANVVTDHAEQLQAIQNKNYKILGLEHKCEFLKKQVVDLNIQLKGLNSYQNQVEILTNEKNKLEIENINLKNSGMSDIILTKNVNQIFHCSLKAYNRYYNHITSGGDYTKFINCIESLAIEPKLLPDGFLILAFDNEQKGQKNYLDQGHNTVIYHTVTSFIALNFDSNNNRQSEINLWLRNSLSENEIAQLFYLSDDMKKELENELHYFINEIINKLNIEKYQEVNEINQLIKKQNNLNNKLKNVYIKQQESKISAIQKTVTSQNIKIPDLYIPDPIPVNSNSLANVQKVLEHIEIISRIKSGKHKWLPVLIWPYVSSHNNPTPNGYLEWAKNQTNETYKLKFEQSARRYPIYRLIEVSYEESLLYLKPHVRDIIKNVLVVSHSGLHNQHQGLDAVIEEINKALKSLIPPVPSQHHWEIAAKNFTNFTKQIGNDIWHPIPIKNENVMRKEELIAIINSVLVSIPEMQRPKYTNLKNKSKVMLLTILQEIRDLNNAKEIMNEENTG</sequence>
<comment type="caution">
    <text evidence="2">The sequence shown here is derived from an EMBL/GenBank/DDBJ whole genome shotgun (WGS) entry which is preliminary data.</text>
</comment>
<accession>A0A8H4AYJ4</accession>
<dbReference type="OrthoDB" id="2407615at2759"/>
<gene>
    <name evidence="2" type="ORF">F8M41_002470</name>
</gene>
<keyword evidence="1" id="KW-0175">Coiled coil</keyword>
<dbReference type="EMBL" id="WTPW01000122">
    <property type="protein sequence ID" value="KAF0545006.1"/>
    <property type="molecule type" value="Genomic_DNA"/>
</dbReference>
<keyword evidence="3" id="KW-1185">Reference proteome</keyword>
<feature type="coiled-coil region" evidence="1">
    <location>
        <begin position="159"/>
        <end position="186"/>
    </location>
</feature>
<organism evidence="2 3">
    <name type="scientific">Gigaspora margarita</name>
    <dbReference type="NCBI Taxonomy" id="4874"/>
    <lineage>
        <taxon>Eukaryota</taxon>
        <taxon>Fungi</taxon>
        <taxon>Fungi incertae sedis</taxon>
        <taxon>Mucoromycota</taxon>
        <taxon>Glomeromycotina</taxon>
        <taxon>Glomeromycetes</taxon>
        <taxon>Diversisporales</taxon>
        <taxon>Gigasporaceae</taxon>
        <taxon>Gigaspora</taxon>
    </lineage>
</organism>
<protein>
    <submittedName>
        <fullName evidence="2">Uncharacterized protein</fullName>
    </submittedName>
</protein>
<dbReference type="AlphaFoldDB" id="A0A8H4AYJ4"/>
<name>A0A8H4AYJ4_GIGMA</name>
<dbReference type="Proteomes" id="UP000439903">
    <property type="component" value="Unassembled WGS sequence"/>
</dbReference>
<evidence type="ECO:0000313" key="3">
    <source>
        <dbReference type="Proteomes" id="UP000439903"/>
    </source>
</evidence>
<evidence type="ECO:0000256" key="1">
    <source>
        <dbReference type="SAM" id="Coils"/>
    </source>
</evidence>
<reference evidence="2 3" key="1">
    <citation type="journal article" date="2019" name="Environ. Microbiol.">
        <title>At the nexus of three kingdoms: the genome of the mycorrhizal fungus Gigaspora margarita provides insights into plant, endobacterial and fungal interactions.</title>
        <authorList>
            <person name="Venice F."/>
            <person name="Ghignone S."/>
            <person name="Salvioli di Fossalunga A."/>
            <person name="Amselem J."/>
            <person name="Novero M."/>
            <person name="Xianan X."/>
            <person name="Sedzielewska Toro K."/>
            <person name="Morin E."/>
            <person name="Lipzen A."/>
            <person name="Grigoriev I.V."/>
            <person name="Henrissat B."/>
            <person name="Martin F.M."/>
            <person name="Bonfante P."/>
        </authorList>
    </citation>
    <scope>NUCLEOTIDE SEQUENCE [LARGE SCALE GENOMIC DNA]</scope>
    <source>
        <strain evidence="2 3">BEG34</strain>
    </source>
</reference>